<gene>
    <name evidence="2" type="ORF">AVEN_262854_1</name>
</gene>
<organism evidence="2 3">
    <name type="scientific">Araneus ventricosus</name>
    <name type="common">Orbweaver spider</name>
    <name type="synonym">Epeira ventricosa</name>
    <dbReference type="NCBI Taxonomy" id="182803"/>
    <lineage>
        <taxon>Eukaryota</taxon>
        <taxon>Metazoa</taxon>
        <taxon>Ecdysozoa</taxon>
        <taxon>Arthropoda</taxon>
        <taxon>Chelicerata</taxon>
        <taxon>Arachnida</taxon>
        <taxon>Araneae</taxon>
        <taxon>Araneomorphae</taxon>
        <taxon>Entelegynae</taxon>
        <taxon>Araneoidea</taxon>
        <taxon>Araneidae</taxon>
        <taxon>Araneus</taxon>
    </lineage>
</organism>
<dbReference type="OrthoDB" id="6437659at2759"/>
<dbReference type="InterPro" id="IPR012337">
    <property type="entry name" value="RNaseH-like_sf"/>
</dbReference>
<dbReference type="Proteomes" id="UP000499080">
    <property type="component" value="Unassembled WGS sequence"/>
</dbReference>
<dbReference type="InterPro" id="IPR002156">
    <property type="entry name" value="RNaseH_domain"/>
</dbReference>
<evidence type="ECO:0000259" key="1">
    <source>
        <dbReference type="PROSITE" id="PS50879"/>
    </source>
</evidence>
<dbReference type="SUPFAM" id="SSF53098">
    <property type="entry name" value="Ribonuclease H-like"/>
    <property type="match status" value="1"/>
</dbReference>
<proteinExistence type="predicted"/>
<dbReference type="AlphaFoldDB" id="A0A4Y2DIK5"/>
<sequence>MSQAYGSVGLSWVKAHAGIPGNELADHYTRVALCEGEDLFVPAPYSYLKKYINKLIVTDWQRHWEGSHTGIRVREFVPTVDFKLLTHNRFLLFFVSGHGPFPSYLFRFKLLNSPNCVCGGLGTPDLFVLDCPFTLNFHMTLPADNNKSFWFKSVLKNEGSFFRLQQICQISDRICTELKSRILNVLPDLVIVGNLMSAGIVPFDFTDASSMEFVLGKYLSIDNSDRISTEVLL</sequence>
<dbReference type="GO" id="GO:0004523">
    <property type="term" value="F:RNA-DNA hybrid ribonuclease activity"/>
    <property type="evidence" value="ECO:0007669"/>
    <property type="project" value="InterPro"/>
</dbReference>
<keyword evidence="3" id="KW-1185">Reference proteome</keyword>
<comment type="caution">
    <text evidence="2">The sequence shown here is derived from an EMBL/GenBank/DDBJ whole genome shotgun (WGS) entry which is preliminary data.</text>
</comment>
<evidence type="ECO:0000313" key="2">
    <source>
        <dbReference type="EMBL" id="GBM15674.1"/>
    </source>
</evidence>
<dbReference type="PROSITE" id="PS50879">
    <property type="entry name" value="RNASE_H_1"/>
    <property type="match status" value="1"/>
</dbReference>
<evidence type="ECO:0000313" key="3">
    <source>
        <dbReference type="Proteomes" id="UP000499080"/>
    </source>
</evidence>
<name>A0A4Y2DIK5_ARAVE</name>
<feature type="domain" description="RNase H type-1" evidence="1">
    <location>
        <begin position="1"/>
        <end position="34"/>
    </location>
</feature>
<protein>
    <recommendedName>
        <fullName evidence="1">RNase H type-1 domain-containing protein</fullName>
    </recommendedName>
</protein>
<dbReference type="GO" id="GO:0003676">
    <property type="term" value="F:nucleic acid binding"/>
    <property type="evidence" value="ECO:0007669"/>
    <property type="project" value="InterPro"/>
</dbReference>
<reference evidence="2 3" key="1">
    <citation type="journal article" date="2019" name="Sci. Rep.">
        <title>Orb-weaving spider Araneus ventricosus genome elucidates the spidroin gene catalogue.</title>
        <authorList>
            <person name="Kono N."/>
            <person name="Nakamura H."/>
            <person name="Ohtoshi R."/>
            <person name="Moran D.A.P."/>
            <person name="Shinohara A."/>
            <person name="Yoshida Y."/>
            <person name="Fujiwara M."/>
            <person name="Mori M."/>
            <person name="Tomita M."/>
            <person name="Arakawa K."/>
        </authorList>
    </citation>
    <scope>NUCLEOTIDE SEQUENCE [LARGE SCALE GENOMIC DNA]</scope>
</reference>
<accession>A0A4Y2DIK5</accession>
<dbReference type="EMBL" id="BGPR01000363">
    <property type="protein sequence ID" value="GBM15674.1"/>
    <property type="molecule type" value="Genomic_DNA"/>
</dbReference>